<dbReference type="Pfam" id="PF01381">
    <property type="entry name" value="HTH_3"/>
    <property type="match status" value="1"/>
</dbReference>
<dbReference type="SUPFAM" id="SSF47413">
    <property type="entry name" value="lambda repressor-like DNA-binding domains"/>
    <property type="match status" value="1"/>
</dbReference>
<gene>
    <name evidence="2" type="ORF">UFOPK1826_00351</name>
</gene>
<dbReference type="InterPro" id="IPR010982">
    <property type="entry name" value="Lambda_DNA-bd_dom_sf"/>
</dbReference>
<evidence type="ECO:0000313" key="2">
    <source>
        <dbReference type="EMBL" id="CAB4596165.1"/>
    </source>
</evidence>
<dbReference type="GO" id="GO:0003677">
    <property type="term" value="F:DNA binding"/>
    <property type="evidence" value="ECO:0007669"/>
    <property type="project" value="InterPro"/>
</dbReference>
<proteinExistence type="predicted"/>
<dbReference type="SMART" id="SM00530">
    <property type="entry name" value="HTH_XRE"/>
    <property type="match status" value="1"/>
</dbReference>
<dbReference type="InterPro" id="IPR001387">
    <property type="entry name" value="Cro/C1-type_HTH"/>
</dbReference>
<name>A0A6J6GAJ5_9ZZZZ</name>
<sequence>MIENAVYLIRYNNKVPKELFSRSLISRARRDANISQAELVRRAKPSQAAISMYEAGTRSPTLDTLLRIIRAAGSDLRIGLSGPDTHTITRERFEKTLDPKVLEEFNAKERERVRLARLGR</sequence>
<dbReference type="AlphaFoldDB" id="A0A6J6GAJ5"/>
<dbReference type="CDD" id="cd00093">
    <property type="entry name" value="HTH_XRE"/>
    <property type="match status" value="1"/>
</dbReference>
<reference evidence="2" key="1">
    <citation type="submission" date="2020-05" db="EMBL/GenBank/DDBJ databases">
        <authorList>
            <person name="Chiriac C."/>
            <person name="Salcher M."/>
            <person name="Ghai R."/>
            <person name="Kavagutti S V."/>
        </authorList>
    </citation>
    <scope>NUCLEOTIDE SEQUENCE</scope>
</reference>
<accession>A0A6J6GAJ5</accession>
<evidence type="ECO:0000259" key="1">
    <source>
        <dbReference type="PROSITE" id="PS50943"/>
    </source>
</evidence>
<organism evidence="2">
    <name type="scientific">freshwater metagenome</name>
    <dbReference type="NCBI Taxonomy" id="449393"/>
    <lineage>
        <taxon>unclassified sequences</taxon>
        <taxon>metagenomes</taxon>
        <taxon>ecological metagenomes</taxon>
    </lineage>
</organism>
<dbReference type="PROSITE" id="PS50943">
    <property type="entry name" value="HTH_CROC1"/>
    <property type="match status" value="1"/>
</dbReference>
<dbReference type="EMBL" id="CAEZUN010000029">
    <property type="protein sequence ID" value="CAB4596165.1"/>
    <property type="molecule type" value="Genomic_DNA"/>
</dbReference>
<dbReference type="Gene3D" id="1.10.260.40">
    <property type="entry name" value="lambda repressor-like DNA-binding domains"/>
    <property type="match status" value="1"/>
</dbReference>
<feature type="domain" description="HTH cro/C1-type" evidence="1">
    <location>
        <begin position="25"/>
        <end position="71"/>
    </location>
</feature>
<protein>
    <submittedName>
        <fullName evidence="2">Unannotated protein</fullName>
    </submittedName>
</protein>